<protein>
    <submittedName>
        <fullName evidence="2">Uncharacterized protein</fullName>
    </submittedName>
</protein>
<evidence type="ECO:0000313" key="2">
    <source>
        <dbReference type="WBParaSite" id="nRc.2.0.1.t04885-RA"/>
    </source>
</evidence>
<name>A0A915HU22_ROMCU</name>
<sequence length="78" mass="9139">MQLVDWRRPLPSPLIPILRIRPKDLESGRSKSHLYLLFATERNTCDEQPMIIPRLVDFTEHKLPSSNCVPEKYILLIV</sequence>
<reference evidence="2" key="1">
    <citation type="submission" date="2022-11" db="UniProtKB">
        <authorList>
            <consortium name="WormBaseParasite"/>
        </authorList>
    </citation>
    <scope>IDENTIFICATION</scope>
</reference>
<accession>A0A915HU22</accession>
<proteinExistence type="predicted"/>
<evidence type="ECO:0000313" key="1">
    <source>
        <dbReference type="Proteomes" id="UP000887565"/>
    </source>
</evidence>
<keyword evidence="1" id="KW-1185">Reference proteome</keyword>
<dbReference type="Proteomes" id="UP000887565">
    <property type="component" value="Unplaced"/>
</dbReference>
<dbReference type="AlphaFoldDB" id="A0A915HU22"/>
<organism evidence="1 2">
    <name type="scientific">Romanomermis culicivorax</name>
    <name type="common">Nematode worm</name>
    <dbReference type="NCBI Taxonomy" id="13658"/>
    <lineage>
        <taxon>Eukaryota</taxon>
        <taxon>Metazoa</taxon>
        <taxon>Ecdysozoa</taxon>
        <taxon>Nematoda</taxon>
        <taxon>Enoplea</taxon>
        <taxon>Dorylaimia</taxon>
        <taxon>Mermithida</taxon>
        <taxon>Mermithoidea</taxon>
        <taxon>Mermithidae</taxon>
        <taxon>Romanomermis</taxon>
    </lineage>
</organism>
<dbReference type="WBParaSite" id="nRc.2.0.1.t04885-RA">
    <property type="protein sequence ID" value="nRc.2.0.1.t04885-RA"/>
    <property type="gene ID" value="nRc.2.0.1.g04885"/>
</dbReference>